<evidence type="ECO:0000259" key="7">
    <source>
        <dbReference type="PROSITE" id="PS51296"/>
    </source>
</evidence>
<dbReference type="GO" id="GO:0046872">
    <property type="term" value="F:metal ion binding"/>
    <property type="evidence" value="ECO:0007669"/>
    <property type="project" value="UniProtKB-KW"/>
</dbReference>
<feature type="domain" description="Rieske" evidence="7">
    <location>
        <begin position="2"/>
        <end position="110"/>
    </location>
</feature>
<keyword evidence="3" id="KW-0560">Oxidoreductase</keyword>
<dbReference type="Proteomes" id="UP000225548">
    <property type="component" value="Unassembled WGS sequence"/>
</dbReference>
<keyword evidence="5" id="KW-0411">Iron-sulfur</keyword>
<evidence type="ECO:0000256" key="3">
    <source>
        <dbReference type="ARBA" id="ARBA00023002"/>
    </source>
</evidence>
<dbReference type="InterPro" id="IPR012748">
    <property type="entry name" value="Rieske-like_NirD"/>
</dbReference>
<comment type="caution">
    <text evidence="8">The sequence shown here is derived from an EMBL/GenBank/DDBJ whole genome shotgun (WGS) entry which is preliminary data.</text>
</comment>
<dbReference type="OrthoDB" id="3213360at2"/>
<sequence>MTAVCTLADLPLERGVPALVDGIQVALFRLSPTEVVAVQHRDPYTGSNVLARGLIGSRAAGGTGPQVTLSSPLHKQVWDVRTGECLDAGGKDLLDLATWPVEVRDDGVHVMPRTATASLTA</sequence>
<dbReference type="PANTHER" id="PTHR40562:SF1">
    <property type="entry name" value="NITRITE REDUCTASE (NADH) SMALL SUBUNIT"/>
    <property type="match status" value="1"/>
</dbReference>
<keyword evidence="2" id="KW-0479">Metal-binding</keyword>
<proteinExistence type="predicted"/>
<keyword evidence="9" id="KW-1185">Reference proteome</keyword>
<reference evidence="8 9" key="1">
    <citation type="submission" date="2017-10" db="EMBL/GenBank/DDBJ databases">
        <title>Sequencing the genomes of 1000 actinobacteria strains.</title>
        <authorList>
            <person name="Klenk H.-P."/>
        </authorList>
    </citation>
    <scope>NUCLEOTIDE SEQUENCE [LARGE SCALE GENOMIC DNA]</scope>
    <source>
        <strain evidence="8 9">DSM 18966</strain>
    </source>
</reference>
<dbReference type="InterPro" id="IPR017881">
    <property type="entry name" value="NirD"/>
</dbReference>
<evidence type="ECO:0000256" key="6">
    <source>
        <dbReference type="ARBA" id="ARBA00023063"/>
    </source>
</evidence>
<keyword evidence="1" id="KW-0001">2Fe-2S</keyword>
<dbReference type="PROSITE" id="PS51296">
    <property type="entry name" value="RIESKE"/>
    <property type="match status" value="1"/>
</dbReference>
<name>A0A2A9E7T1_9MICO</name>
<organism evidence="8 9">
    <name type="scientific">Sanguibacter antarcticus</name>
    <dbReference type="NCBI Taxonomy" id="372484"/>
    <lineage>
        <taxon>Bacteria</taxon>
        <taxon>Bacillati</taxon>
        <taxon>Actinomycetota</taxon>
        <taxon>Actinomycetes</taxon>
        <taxon>Micrococcales</taxon>
        <taxon>Sanguibacteraceae</taxon>
        <taxon>Sanguibacter</taxon>
    </lineage>
</organism>
<dbReference type="Gene3D" id="2.102.10.10">
    <property type="entry name" value="Rieske [2Fe-2S] iron-sulphur domain"/>
    <property type="match status" value="1"/>
</dbReference>
<dbReference type="AlphaFoldDB" id="A0A2A9E7T1"/>
<dbReference type="PROSITE" id="PS51300">
    <property type="entry name" value="NIRD"/>
    <property type="match status" value="1"/>
</dbReference>
<dbReference type="GO" id="GO:0016705">
    <property type="term" value="F:oxidoreductase activity, acting on paired donors, with incorporation or reduction of molecular oxygen"/>
    <property type="evidence" value="ECO:0007669"/>
    <property type="project" value="UniProtKB-ARBA"/>
</dbReference>
<dbReference type="GO" id="GO:0042128">
    <property type="term" value="P:nitrate assimilation"/>
    <property type="evidence" value="ECO:0007669"/>
    <property type="project" value="UniProtKB-KW"/>
</dbReference>
<evidence type="ECO:0000313" key="9">
    <source>
        <dbReference type="Proteomes" id="UP000225548"/>
    </source>
</evidence>
<protein>
    <submittedName>
        <fullName evidence="8">Assimilatory nitrite reductase (NAD(P)H) small subunit</fullName>
    </submittedName>
</protein>
<evidence type="ECO:0000313" key="8">
    <source>
        <dbReference type="EMBL" id="PFG34289.1"/>
    </source>
</evidence>
<dbReference type="SUPFAM" id="SSF50022">
    <property type="entry name" value="ISP domain"/>
    <property type="match status" value="1"/>
</dbReference>
<dbReference type="GO" id="GO:0004497">
    <property type="term" value="F:monooxygenase activity"/>
    <property type="evidence" value="ECO:0007669"/>
    <property type="project" value="UniProtKB-ARBA"/>
</dbReference>
<gene>
    <name evidence="8" type="ORF">ATL42_2195</name>
</gene>
<dbReference type="RefSeq" id="WP_098455347.1">
    <property type="nucleotide sequence ID" value="NZ_PDJG01000001.1"/>
</dbReference>
<dbReference type="InterPro" id="IPR036922">
    <property type="entry name" value="Rieske_2Fe-2S_sf"/>
</dbReference>
<dbReference type="GO" id="GO:0051537">
    <property type="term" value="F:2 iron, 2 sulfur cluster binding"/>
    <property type="evidence" value="ECO:0007669"/>
    <property type="project" value="UniProtKB-KW"/>
</dbReference>
<keyword evidence="6" id="KW-0534">Nitrate assimilation</keyword>
<evidence type="ECO:0000256" key="5">
    <source>
        <dbReference type="ARBA" id="ARBA00023014"/>
    </source>
</evidence>
<evidence type="ECO:0000256" key="2">
    <source>
        <dbReference type="ARBA" id="ARBA00022723"/>
    </source>
</evidence>
<dbReference type="EMBL" id="PDJG01000001">
    <property type="protein sequence ID" value="PFG34289.1"/>
    <property type="molecule type" value="Genomic_DNA"/>
</dbReference>
<accession>A0A2A9E7T1</accession>
<evidence type="ECO:0000256" key="1">
    <source>
        <dbReference type="ARBA" id="ARBA00022714"/>
    </source>
</evidence>
<dbReference type="PANTHER" id="PTHR40562">
    <property type="match status" value="1"/>
</dbReference>
<dbReference type="GO" id="GO:0008942">
    <property type="term" value="F:nitrite reductase [NAD(P)H] activity"/>
    <property type="evidence" value="ECO:0007669"/>
    <property type="project" value="InterPro"/>
</dbReference>
<evidence type="ECO:0000256" key="4">
    <source>
        <dbReference type="ARBA" id="ARBA00023004"/>
    </source>
</evidence>
<dbReference type="InterPro" id="IPR017941">
    <property type="entry name" value="Rieske_2Fe-2S"/>
</dbReference>
<dbReference type="Pfam" id="PF13806">
    <property type="entry name" value="Rieske_2"/>
    <property type="match status" value="1"/>
</dbReference>
<keyword evidence="4" id="KW-0408">Iron</keyword>